<comment type="caution">
    <text evidence="1">The sequence shown here is derived from an EMBL/GenBank/DDBJ whole genome shotgun (WGS) entry which is preliminary data.</text>
</comment>
<reference evidence="1 2" key="1">
    <citation type="submission" date="2015-11" db="EMBL/GenBank/DDBJ databases">
        <title>Genomic analysis of 38 Legionella species identifies large and diverse effector repertoires.</title>
        <authorList>
            <person name="Burstein D."/>
            <person name="Amaro F."/>
            <person name="Zusman T."/>
            <person name="Lifshitz Z."/>
            <person name="Cohen O."/>
            <person name="Gilbert J.A."/>
            <person name="Pupko T."/>
            <person name="Shuman H.A."/>
            <person name="Segal G."/>
        </authorList>
    </citation>
    <scope>NUCLEOTIDE SEQUENCE [LARGE SCALE GENOMIC DNA]</scope>
    <source>
        <strain evidence="1 2">Oak Ridge-10</strain>
    </source>
</reference>
<dbReference type="Proteomes" id="UP000054858">
    <property type="component" value="Unassembled WGS sequence"/>
</dbReference>
<dbReference type="InterPro" id="IPR043089">
    <property type="entry name" value="Dot_Icm_IcmQ_C"/>
</dbReference>
<dbReference type="EMBL" id="LNYP01000024">
    <property type="protein sequence ID" value="KTD38729.1"/>
    <property type="molecule type" value="Genomic_DNA"/>
</dbReference>
<gene>
    <name evidence="1" type="ORF">Loak_1217</name>
</gene>
<dbReference type="Gene3D" id="1.20.5.420">
    <property type="entry name" value="Immunoglobulin FC, subunit C"/>
    <property type="match status" value="1"/>
</dbReference>
<sequence length="231" mass="26033">MLATLPIVAFRTSIWTKQVVWHTQIGGRILTFMKDELSEEQANAILKALDDAIEQGPWEESNFLRVIGKNLREIREHFASQVQTSGQGKEKIASHLANRIALRSGQREIFVALYSSSGSSLSSWERIITNLPGQMISRPIYANEKDVKEIIGTKENKVNEGYVSIYVSQTDILPTSPEKTPTDKLGKPLLTLKDRALKLENLNRFIHMTGTYKYVGGRLVKISNHELEKPA</sequence>
<dbReference type="InterPro" id="IPR013365">
    <property type="entry name" value="Dot_Icm_IcmQ"/>
</dbReference>
<dbReference type="PATRIC" id="fig|29423.5.peg.1272"/>
<dbReference type="Gene3D" id="3.20.170.50">
    <property type="entry name" value="Dot/Icm secretion system IcmQ, C-terminal domain"/>
    <property type="match status" value="1"/>
</dbReference>
<name>A0A0W0X2G8_9GAMM</name>
<proteinExistence type="predicted"/>
<dbReference type="Pfam" id="PF09475">
    <property type="entry name" value="Dot_icm_IcmQ"/>
    <property type="match status" value="1"/>
</dbReference>
<protein>
    <submittedName>
        <fullName evidence="1">IcmQ protein</fullName>
    </submittedName>
</protein>
<dbReference type="AlphaFoldDB" id="A0A0W0X2G8"/>
<evidence type="ECO:0000313" key="1">
    <source>
        <dbReference type="EMBL" id="KTD38729.1"/>
    </source>
</evidence>
<accession>A0A0W0X2G8</accession>
<dbReference type="NCBIfam" id="TIGR02527">
    <property type="entry name" value="dot_icm_IcmQ"/>
    <property type="match status" value="1"/>
</dbReference>
<organism evidence="1 2">
    <name type="scientific">Legionella oakridgensis</name>
    <dbReference type="NCBI Taxonomy" id="29423"/>
    <lineage>
        <taxon>Bacteria</taxon>
        <taxon>Pseudomonadati</taxon>
        <taxon>Pseudomonadota</taxon>
        <taxon>Gammaproteobacteria</taxon>
        <taxon>Legionellales</taxon>
        <taxon>Legionellaceae</taxon>
        <taxon>Legionella</taxon>
    </lineage>
</organism>
<evidence type="ECO:0000313" key="2">
    <source>
        <dbReference type="Proteomes" id="UP000054858"/>
    </source>
</evidence>